<dbReference type="InterPro" id="IPR036388">
    <property type="entry name" value="WH-like_DNA-bd_sf"/>
</dbReference>
<dbReference type="GO" id="GO:0003700">
    <property type="term" value="F:DNA-binding transcription factor activity"/>
    <property type="evidence" value="ECO:0007669"/>
    <property type="project" value="InterPro"/>
</dbReference>
<dbReference type="PANTHER" id="PTHR43537:SF24">
    <property type="entry name" value="GLUCONATE OPERON TRANSCRIPTIONAL REPRESSOR"/>
    <property type="match status" value="1"/>
</dbReference>
<dbReference type="PROSITE" id="PS50949">
    <property type="entry name" value="HTH_GNTR"/>
    <property type="match status" value="1"/>
</dbReference>
<dbReference type="Gene3D" id="1.10.10.10">
    <property type="entry name" value="Winged helix-like DNA-binding domain superfamily/Winged helix DNA-binding domain"/>
    <property type="match status" value="1"/>
</dbReference>
<evidence type="ECO:0000313" key="5">
    <source>
        <dbReference type="EMBL" id="SFG84796.1"/>
    </source>
</evidence>
<protein>
    <submittedName>
        <fullName evidence="5">DNA-binding transcriptional regulator, GntR family</fullName>
    </submittedName>
</protein>
<proteinExistence type="predicted"/>
<dbReference type="InterPro" id="IPR000524">
    <property type="entry name" value="Tscrpt_reg_HTH_GntR"/>
</dbReference>
<dbReference type="EMBL" id="FOOX01000010">
    <property type="protein sequence ID" value="SFG84796.1"/>
    <property type="molecule type" value="Genomic_DNA"/>
</dbReference>
<dbReference type="CDD" id="cd07377">
    <property type="entry name" value="WHTH_GntR"/>
    <property type="match status" value="1"/>
</dbReference>
<name>A0A1I2VBK8_9FIRM</name>
<dbReference type="STRING" id="341036.SAMN05660649_02925"/>
<dbReference type="Proteomes" id="UP000199337">
    <property type="component" value="Unassembled WGS sequence"/>
</dbReference>
<dbReference type="SUPFAM" id="SSF46785">
    <property type="entry name" value="Winged helix' DNA-binding domain"/>
    <property type="match status" value="1"/>
</dbReference>
<feature type="domain" description="HTH gntR-type" evidence="4">
    <location>
        <begin position="6"/>
        <end position="73"/>
    </location>
</feature>
<evidence type="ECO:0000259" key="4">
    <source>
        <dbReference type="PROSITE" id="PS50949"/>
    </source>
</evidence>
<keyword evidence="6" id="KW-1185">Reference proteome</keyword>
<keyword evidence="2 5" id="KW-0238">DNA-binding</keyword>
<evidence type="ECO:0000313" key="6">
    <source>
        <dbReference type="Proteomes" id="UP000199337"/>
    </source>
</evidence>
<gene>
    <name evidence="5" type="ORF">SAMN05660649_02925</name>
</gene>
<dbReference type="InterPro" id="IPR036390">
    <property type="entry name" value="WH_DNA-bd_sf"/>
</dbReference>
<accession>A0A1I2VBK8</accession>
<keyword evidence="1" id="KW-0805">Transcription regulation</keyword>
<dbReference type="SMART" id="SM00895">
    <property type="entry name" value="FCD"/>
    <property type="match status" value="1"/>
</dbReference>
<sequence length="210" mass="24168">MKNKKKSLTQDVYQQLKDLIIYNKLLPGDIITAGEMAERFNVSKTPVRDSLNALKHEGLVELLPQKGFLVSRVDVKDLSDLFQMRIILEGAAAEMAAKNISAEWLNSLIRLSRECQDNQENTYAFMRINYDFHMTIARGAENQYLYKFLSIVLNQLQRVLYSDLITGDPSDMYREHQELVQCIQNRDGNNARKAVITQIEASRNRIIKAI</sequence>
<evidence type="ECO:0000256" key="3">
    <source>
        <dbReference type="ARBA" id="ARBA00023163"/>
    </source>
</evidence>
<evidence type="ECO:0000256" key="1">
    <source>
        <dbReference type="ARBA" id="ARBA00023015"/>
    </source>
</evidence>
<dbReference type="GO" id="GO:0003677">
    <property type="term" value="F:DNA binding"/>
    <property type="evidence" value="ECO:0007669"/>
    <property type="project" value="UniProtKB-KW"/>
</dbReference>
<dbReference type="InterPro" id="IPR008920">
    <property type="entry name" value="TF_FadR/GntR_C"/>
</dbReference>
<keyword evidence="3" id="KW-0804">Transcription</keyword>
<dbReference type="SUPFAM" id="SSF48008">
    <property type="entry name" value="GntR ligand-binding domain-like"/>
    <property type="match status" value="1"/>
</dbReference>
<evidence type="ECO:0000256" key="2">
    <source>
        <dbReference type="ARBA" id="ARBA00023125"/>
    </source>
</evidence>
<dbReference type="Pfam" id="PF07729">
    <property type="entry name" value="FCD"/>
    <property type="match status" value="1"/>
</dbReference>
<reference evidence="6" key="1">
    <citation type="submission" date="2016-10" db="EMBL/GenBank/DDBJ databases">
        <authorList>
            <person name="Varghese N."/>
            <person name="Submissions S."/>
        </authorList>
    </citation>
    <scope>NUCLEOTIDE SEQUENCE [LARGE SCALE GENOMIC DNA]</scope>
    <source>
        <strain evidence="6">DSM 17038</strain>
    </source>
</reference>
<dbReference type="AlphaFoldDB" id="A0A1I2VBK8"/>
<dbReference type="Gene3D" id="1.20.120.530">
    <property type="entry name" value="GntR ligand-binding domain-like"/>
    <property type="match status" value="1"/>
</dbReference>
<dbReference type="PANTHER" id="PTHR43537">
    <property type="entry name" value="TRANSCRIPTIONAL REGULATOR, GNTR FAMILY"/>
    <property type="match status" value="1"/>
</dbReference>
<dbReference type="InterPro" id="IPR011711">
    <property type="entry name" value="GntR_C"/>
</dbReference>
<dbReference type="Pfam" id="PF00392">
    <property type="entry name" value="GntR"/>
    <property type="match status" value="1"/>
</dbReference>
<dbReference type="SMART" id="SM00345">
    <property type="entry name" value="HTH_GNTR"/>
    <property type="match status" value="1"/>
</dbReference>
<organism evidence="5 6">
    <name type="scientific">Desulfotruncus arcticus DSM 17038</name>
    <dbReference type="NCBI Taxonomy" id="1121424"/>
    <lineage>
        <taxon>Bacteria</taxon>
        <taxon>Bacillati</taxon>
        <taxon>Bacillota</taxon>
        <taxon>Clostridia</taxon>
        <taxon>Eubacteriales</taxon>
        <taxon>Desulfallaceae</taxon>
        <taxon>Desulfotruncus</taxon>
    </lineage>
</organism>